<keyword evidence="2" id="KW-1185">Reference proteome</keyword>
<sequence>MMPKGAEKIEEVEQERCRGKFTKAYQDEEDYLSCPARLPKYKRKGRRNTSISAYRKSRGSQGAVQHVRCGKQSLLLEPRLAVVFAQEKMRENLYGRNEPGFSFYFLFQQFFTVAAGMFKTSQVQKLLRSL</sequence>
<accession>A0AAV7IVH4</accession>
<evidence type="ECO:0000313" key="1">
    <source>
        <dbReference type="EMBL" id="KAH0568864.1"/>
    </source>
</evidence>
<comment type="caution">
    <text evidence="1">The sequence shown here is derived from an EMBL/GenBank/DDBJ whole genome shotgun (WGS) entry which is preliminary data.</text>
</comment>
<reference evidence="1 2" key="1">
    <citation type="journal article" date="2021" name="J. Hered.">
        <title>A chromosome-level genome assembly of the parasitoid wasp, Cotesia glomerata (Hymenoptera: Braconidae).</title>
        <authorList>
            <person name="Pinto B.J."/>
            <person name="Weis J.J."/>
            <person name="Gamble T."/>
            <person name="Ode P.J."/>
            <person name="Paul R."/>
            <person name="Zaspel J.M."/>
        </authorList>
    </citation>
    <scope>NUCLEOTIDE SEQUENCE [LARGE SCALE GENOMIC DNA]</scope>
    <source>
        <strain evidence="1">CgM1</strain>
    </source>
</reference>
<dbReference type="EMBL" id="JAHXZJ010000001">
    <property type="protein sequence ID" value="KAH0568864.1"/>
    <property type="molecule type" value="Genomic_DNA"/>
</dbReference>
<proteinExistence type="predicted"/>
<dbReference type="Proteomes" id="UP000826195">
    <property type="component" value="Unassembled WGS sequence"/>
</dbReference>
<dbReference type="AlphaFoldDB" id="A0AAV7IVH4"/>
<gene>
    <name evidence="1" type="ORF">KQX54_021560</name>
</gene>
<evidence type="ECO:0000313" key="2">
    <source>
        <dbReference type="Proteomes" id="UP000826195"/>
    </source>
</evidence>
<name>A0AAV7IVH4_COTGL</name>
<organism evidence="1 2">
    <name type="scientific">Cotesia glomerata</name>
    <name type="common">Lepidopteran parasitic wasp</name>
    <name type="synonym">Apanteles glomeratus</name>
    <dbReference type="NCBI Taxonomy" id="32391"/>
    <lineage>
        <taxon>Eukaryota</taxon>
        <taxon>Metazoa</taxon>
        <taxon>Ecdysozoa</taxon>
        <taxon>Arthropoda</taxon>
        <taxon>Hexapoda</taxon>
        <taxon>Insecta</taxon>
        <taxon>Pterygota</taxon>
        <taxon>Neoptera</taxon>
        <taxon>Endopterygota</taxon>
        <taxon>Hymenoptera</taxon>
        <taxon>Apocrita</taxon>
        <taxon>Ichneumonoidea</taxon>
        <taxon>Braconidae</taxon>
        <taxon>Microgastrinae</taxon>
        <taxon>Cotesia</taxon>
    </lineage>
</organism>
<protein>
    <submittedName>
        <fullName evidence="1">Uncharacterized protein</fullName>
    </submittedName>
</protein>